<evidence type="ECO:0000313" key="1">
    <source>
        <dbReference type="EMBL" id="CAD73736.1"/>
    </source>
</evidence>
<evidence type="ECO:0000313" key="2">
    <source>
        <dbReference type="Proteomes" id="UP000001025"/>
    </source>
</evidence>
<dbReference type="EnsemblBacteria" id="CAD73736">
    <property type="protein sequence ID" value="CAD73736"/>
    <property type="gene ID" value="RB4357"/>
</dbReference>
<sequence>MKNQRRRDEQSVTGRDKQIGNAELGSDVVKRDLTWAIGEAVEVTSMSAHCHTGLPWIDEQLVQTSEYLSGNVALRVGVTARKPTDSDQLAPMIRCEVVAGREVNVVCHLLTQVPYNGSFLQHRPKQSERFLNYKRFYQSQPALPTKEGVPQASRQTHVVGR</sequence>
<dbReference type="HOGENOM" id="CLU_1642363_0_0_0"/>
<keyword evidence="2" id="KW-1185">Reference proteome</keyword>
<dbReference type="KEGG" id="rba:RB4357"/>
<dbReference type="InParanoid" id="Q7USR0"/>
<accession>Q7USR0</accession>
<dbReference type="Proteomes" id="UP000001025">
    <property type="component" value="Chromosome"/>
</dbReference>
<proteinExistence type="predicted"/>
<dbReference type="EMBL" id="BX294140">
    <property type="protein sequence ID" value="CAD73736.1"/>
    <property type="molecule type" value="Genomic_DNA"/>
</dbReference>
<organism evidence="1 2">
    <name type="scientific">Rhodopirellula baltica (strain DSM 10527 / NCIMB 13988 / SH1)</name>
    <dbReference type="NCBI Taxonomy" id="243090"/>
    <lineage>
        <taxon>Bacteria</taxon>
        <taxon>Pseudomonadati</taxon>
        <taxon>Planctomycetota</taxon>
        <taxon>Planctomycetia</taxon>
        <taxon>Pirellulales</taxon>
        <taxon>Pirellulaceae</taxon>
        <taxon>Rhodopirellula</taxon>
    </lineage>
</organism>
<dbReference type="AlphaFoldDB" id="Q7USR0"/>
<protein>
    <submittedName>
        <fullName evidence="1">Uncharacterized protein</fullName>
    </submittedName>
</protein>
<name>Q7USR0_RHOBA</name>
<reference evidence="1 2" key="1">
    <citation type="journal article" date="2003" name="Proc. Natl. Acad. Sci. U.S.A.">
        <title>Complete genome sequence of the marine planctomycete Pirellula sp. strain 1.</title>
        <authorList>
            <person name="Gloeckner F.O."/>
            <person name="Kube M."/>
            <person name="Bauer M."/>
            <person name="Teeling H."/>
            <person name="Lombardot T."/>
            <person name="Ludwig W."/>
            <person name="Gade D."/>
            <person name="Beck A."/>
            <person name="Borzym K."/>
            <person name="Heitmann K."/>
            <person name="Rabus R."/>
            <person name="Schlesner H."/>
            <person name="Amann R."/>
            <person name="Reinhardt R."/>
        </authorList>
    </citation>
    <scope>NUCLEOTIDE SEQUENCE [LARGE SCALE GENOMIC DNA]</scope>
    <source>
        <strain evidence="2">DSM 10527 / NCIMB 13988 / SH1</strain>
    </source>
</reference>
<gene>
    <name evidence="1" type="ordered locus">RB4357</name>
</gene>